<reference evidence="8" key="1">
    <citation type="submission" date="2024-02" db="EMBL/GenBank/DDBJ databases">
        <authorList>
            <consortium name="ELIXIR-Norway"/>
            <consortium name="Elixir Norway"/>
        </authorList>
    </citation>
    <scope>NUCLEOTIDE SEQUENCE</scope>
</reference>
<dbReference type="Proteomes" id="UP001497512">
    <property type="component" value="Chromosome 12"/>
</dbReference>
<keyword evidence="2" id="KW-0805">Transcription regulation</keyword>
<dbReference type="Pfam" id="PF00847">
    <property type="entry name" value="AP2"/>
    <property type="match status" value="1"/>
</dbReference>
<evidence type="ECO:0000256" key="2">
    <source>
        <dbReference type="ARBA" id="ARBA00023015"/>
    </source>
</evidence>
<gene>
    <name evidence="8" type="ORF">CSSPTR1EN2_LOCUS4499</name>
</gene>
<feature type="domain" description="AP2/ERF" evidence="7">
    <location>
        <begin position="274"/>
        <end position="331"/>
    </location>
</feature>
<dbReference type="InterPro" id="IPR001471">
    <property type="entry name" value="AP2/ERF_dom"/>
</dbReference>
<feature type="compositionally biased region" description="Low complexity" evidence="6">
    <location>
        <begin position="139"/>
        <end position="151"/>
    </location>
</feature>
<dbReference type="CDD" id="cd00018">
    <property type="entry name" value="AP2"/>
    <property type="match status" value="1"/>
</dbReference>
<keyword evidence="9" id="KW-1185">Reference proteome</keyword>
<dbReference type="InterPro" id="IPR036955">
    <property type="entry name" value="AP2/ERF_dom_sf"/>
</dbReference>
<dbReference type="InterPro" id="IPR050913">
    <property type="entry name" value="AP2/ERF_ERF"/>
</dbReference>
<dbReference type="Gene3D" id="3.30.730.10">
    <property type="entry name" value="AP2/ERF domain"/>
    <property type="match status" value="1"/>
</dbReference>
<feature type="compositionally biased region" description="Basic and acidic residues" evidence="6">
    <location>
        <begin position="202"/>
        <end position="220"/>
    </location>
</feature>
<keyword evidence="4" id="KW-0804">Transcription</keyword>
<evidence type="ECO:0000256" key="4">
    <source>
        <dbReference type="ARBA" id="ARBA00023163"/>
    </source>
</evidence>
<dbReference type="PANTHER" id="PTHR31194:SF140">
    <property type="entry name" value="ETHYLENE-RESPONSIVE TRANSCRIPTION FACTOR CRF2"/>
    <property type="match status" value="1"/>
</dbReference>
<evidence type="ECO:0000313" key="8">
    <source>
        <dbReference type="EMBL" id="CAK9198563.1"/>
    </source>
</evidence>
<dbReference type="PRINTS" id="PR00367">
    <property type="entry name" value="ETHRSPELEMNT"/>
</dbReference>
<evidence type="ECO:0000256" key="5">
    <source>
        <dbReference type="ARBA" id="ARBA00023242"/>
    </source>
</evidence>
<dbReference type="PANTHER" id="PTHR31194">
    <property type="entry name" value="SHN SHINE , DNA BINDING / TRANSCRIPTION FACTOR"/>
    <property type="match status" value="1"/>
</dbReference>
<proteinExistence type="predicted"/>
<feature type="region of interest" description="Disordered" evidence="6">
    <location>
        <begin position="98"/>
        <end position="122"/>
    </location>
</feature>
<dbReference type="PROSITE" id="PS51032">
    <property type="entry name" value="AP2_ERF"/>
    <property type="match status" value="1"/>
</dbReference>
<evidence type="ECO:0000259" key="7">
    <source>
        <dbReference type="PROSITE" id="PS51032"/>
    </source>
</evidence>
<dbReference type="InterPro" id="IPR016177">
    <property type="entry name" value="DNA-bd_dom_sf"/>
</dbReference>
<dbReference type="SUPFAM" id="SSF54171">
    <property type="entry name" value="DNA-binding domain"/>
    <property type="match status" value="1"/>
</dbReference>
<keyword evidence="5" id="KW-0539">Nucleus</keyword>
<accession>A0ABP0TKP0</accession>
<evidence type="ECO:0000256" key="6">
    <source>
        <dbReference type="SAM" id="MobiDB-lite"/>
    </source>
</evidence>
<dbReference type="SMART" id="SM00380">
    <property type="entry name" value="AP2"/>
    <property type="match status" value="1"/>
</dbReference>
<protein>
    <recommendedName>
        <fullName evidence="7">AP2/ERF domain-containing protein</fullName>
    </recommendedName>
</protein>
<feature type="region of interest" description="Disordered" evidence="6">
    <location>
        <begin position="202"/>
        <end position="282"/>
    </location>
</feature>
<keyword evidence="3" id="KW-0238">DNA-binding</keyword>
<evidence type="ECO:0000256" key="3">
    <source>
        <dbReference type="ARBA" id="ARBA00023125"/>
    </source>
</evidence>
<sequence length="715" mass="77791">MPGAAAPTSFLPVMMISSSSSSSRKVVKRELMTDSEDDEWGDAGMTRGRNNHRPKRVRVICTDPDATDSSSDDEDMLMISNFRCSTTTSTANFFTTATSQPATSRFQQQQQSRRRKRQHAGRVQLQVIDVQFPTSLDHAAAANSESSSSSSDSEEEEEAADVPSYHSIFTATAMKCGLNCASSLGRAPTTTTTASAAFTTFVEKEPSCKKKKKQAPEKKPVLPKRQSSKKDKSHESAAAVLSSATLQHQGHQKKRPGEDNAAAPGAKPPPPPHKYRGVRQRPWGKWAAEIRDPSKGVRLWLGTYDTAEEAALAYDKAARDIRGPLAQTNFQGAAVGSEVPPSSAAASVSAMDPAASCLAAAVEDHKPVQQQQQKKKKKTAAATNKPERRKAEVVDQCQQLPSQRDIQESQLKESNNSVYVTTMTRSGMGCEQMVNTRRKGGGGGLDAAAAQEVSVATTVVVAAAEVDECCSDIYDNESSLDQLGQFHGFPHHPAAAADDDDQECSFFVCSPSSVIDGCMSNFSDHSLCSFPESTSSEVEEQHLVCDQFLSGDDDSFHGCLSECTVSLPQERTEEEDCAAEQQQQHLQQQLRQQQQYQLLQLHMQQQQQVRDHSGSNSDLEMATEDRDMCEEDVIDLSQAYFEDVDFIFDMSRNQCDGAGGAAQEGDNGSGSSDELMMDFSAISFDLLDDGDDIADLVFLDSKTNNWFGTNDISVA</sequence>
<evidence type="ECO:0000256" key="1">
    <source>
        <dbReference type="ARBA" id="ARBA00004123"/>
    </source>
</evidence>
<feature type="compositionally biased region" description="Low complexity" evidence="6">
    <location>
        <begin position="98"/>
        <end position="111"/>
    </location>
</feature>
<name>A0ABP0TKP0_9BRYO</name>
<dbReference type="EMBL" id="OZ019904">
    <property type="protein sequence ID" value="CAK9198563.1"/>
    <property type="molecule type" value="Genomic_DNA"/>
</dbReference>
<feature type="region of interest" description="Disordered" evidence="6">
    <location>
        <begin position="363"/>
        <end position="407"/>
    </location>
</feature>
<evidence type="ECO:0000313" key="9">
    <source>
        <dbReference type="Proteomes" id="UP001497512"/>
    </source>
</evidence>
<organism evidence="8 9">
    <name type="scientific">Sphagnum troendelagicum</name>
    <dbReference type="NCBI Taxonomy" id="128251"/>
    <lineage>
        <taxon>Eukaryota</taxon>
        <taxon>Viridiplantae</taxon>
        <taxon>Streptophyta</taxon>
        <taxon>Embryophyta</taxon>
        <taxon>Bryophyta</taxon>
        <taxon>Sphagnophytina</taxon>
        <taxon>Sphagnopsida</taxon>
        <taxon>Sphagnales</taxon>
        <taxon>Sphagnaceae</taxon>
        <taxon>Sphagnum</taxon>
    </lineage>
</organism>
<feature type="region of interest" description="Disordered" evidence="6">
    <location>
        <begin position="138"/>
        <end position="162"/>
    </location>
</feature>
<comment type="subcellular location">
    <subcellularLocation>
        <location evidence="1">Nucleus</location>
    </subcellularLocation>
</comment>
<feature type="region of interest" description="Disordered" evidence="6">
    <location>
        <begin position="18"/>
        <end position="53"/>
    </location>
</feature>